<dbReference type="GO" id="GO:0004519">
    <property type="term" value="F:endonuclease activity"/>
    <property type="evidence" value="ECO:0007669"/>
    <property type="project" value="UniProtKB-KW"/>
</dbReference>
<evidence type="ECO:0000313" key="1">
    <source>
        <dbReference type="EMBL" id="KAB2823088.1"/>
    </source>
</evidence>
<reference evidence="1 2" key="1">
    <citation type="submission" date="2019-09" db="EMBL/GenBank/DDBJ databases">
        <title>Genome of Aliivibrio finisterrensis LMG 23869 (type strain).</title>
        <authorList>
            <person name="Bowman J.P."/>
        </authorList>
    </citation>
    <scope>NUCLEOTIDE SEQUENCE [LARGE SCALE GENOMIC DNA]</scope>
    <source>
        <strain evidence="1 2">LMG 23869</strain>
    </source>
</reference>
<organism evidence="1 2">
    <name type="scientific">Aliivibrio finisterrensis</name>
    <dbReference type="NCBI Taxonomy" id="511998"/>
    <lineage>
        <taxon>Bacteria</taxon>
        <taxon>Pseudomonadati</taxon>
        <taxon>Pseudomonadota</taxon>
        <taxon>Gammaproteobacteria</taxon>
        <taxon>Vibrionales</taxon>
        <taxon>Vibrionaceae</taxon>
        <taxon>Aliivibrio</taxon>
    </lineage>
</organism>
<gene>
    <name evidence="1" type="ORF">F8B77_17060</name>
</gene>
<protein>
    <submittedName>
        <fullName evidence="1">HNH endonuclease</fullName>
    </submittedName>
</protein>
<sequence length="293" mass="33033">MRCKLAKSKRTAIPPEIKRILRNEVGFGCPIKGCGNPYLEYHHFDPPVNVRPHNEPSGMIALCAQHHKKADGGAYTIEQLHEFKCDRSNAELVKGNLDWLRKDLLAVVGGNFYYETPRIIVIDGKELVSLHRDEDGYLRLNVNMFSLEAEERIIIDNNSWENIGSPVDLRCPPQGKELEVKYANGDYLYLRFIELNNLETAIKRYGSDIFSSVQFPITAVEVNMTIANTSFSLTPKSSTLGGIQITGNFASHCGGGVCIDNSGIQWLQNPQWKIRSRIEATEHENVIRVKFGK</sequence>
<comment type="caution">
    <text evidence="1">The sequence shown here is derived from an EMBL/GenBank/DDBJ whole genome shotgun (WGS) entry which is preliminary data.</text>
</comment>
<dbReference type="Proteomes" id="UP000434870">
    <property type="component" value="Unassembled WGS sequence"/>
</dbReference>
<dbReference type="EMBL" id="WBVP01000040">
    <property type="protein sequence ID" value="KAB2823088.1"/>
    <property type="molecule type" value="Genomic_DNA"/>
</dbReference>
<keyword evidence="1" id="KW-0255">Endonuclease</keyword>
<name>A0A6N6RNQ6_9GAMM</name>
<evidence type="ECO:0000313" key="2">
    <source>
        <dbReference type="Proteomes" id="UP000434870"/>
    </source>
</evidence>
<keyword evidence="1" id="KW-0540">Nuclease</keyword>
<dbReference type="AlphaFoldDB" id="A0A6N6RNQ6"/>
<accession>A0A6N6RNQ6</accession>
<proteinExistence type="predicted"/>
<keyword evidence="1" id="KW-0378">Hydrolase</keyword>